<dbReference type="InterPro" id="IPR045155">
    <property type="entry name" value="Beta-lactam_cat"/>
</dbReference>
<dbReference type="PANTHER" id="PTHR35333:SF3">
    <property type="entry name" value="BETA-LACTAMASE-TYPE TRANSPEPTIDASE FOLD CONTAINING PROTEIN"/>
    <property type="match status" value="1"/>
</dbReference>
<name>A0AA35ST78_GEOBA</name>
<accession>A0AA35ST78</accession>
<feature type="domain" description="Beta-lactamase class A catalytic" evidence="1">
    <location>
        <begin position="7"/>
        <end position="81"/>
    </location>
</feature>
<dbReference type="GO" id="GO:0030655">
    <property type="term" value="P:beta-lactam antibiotic catabolic process"/>
    <property type="evidence" value="ECO:0007669"/>
    <property type="project" value="InterPro"/>
</dbReference>
<dbReference type="Gene3D" id="3.40.710.10">
    <property type="entry name" value="DD-peptidase/beta-lactamase superfamily"/>
    <property type="match status" value="1"/>
</dbReference>
<protein>
    <recommendedName>
        <fullName evidence="1">Beta-lactamase class A catalytic domain-containing protein</fullName>
    </recommendedName>
</protein>
<dbReference type="GO" id="GO:0008800">
    <property type="term" value="F:beta-lactamase activity"/>
    <property type="evidence" value="ECO:0007669"/>
    <property type="project" value="InterPro"/>
</dbReference>
<dbReference type="AlphaFoldDB" id="A0AA35ST78"/>
<dbReference type="Pfam" id="PF13354">
    <property type="entry name" value="Beta-lactamase2"/>
    <property type="match status" value="1"/>
</dbReference>
<dbReference type="Proteomes" id="UP001174909">
    <property type="component" value="Unassembled WGS sequence"/>
</dbReference>
<dbReference type="PANTHER" id="PTHR35333">
    <property type="entry name" value="BETA-LACTAMASE"/>
    <property type="match status" value="1"/>
</dbReference>
<dbReference type="InterPro" id="IPR012338">
    <property type="entry name" value="Beta-lactam/transpept-like"/>
</dbReference>
<dbReference type="SUPFAM" id="SSF56601">
    <property type="entry name" value="beta-lactamase/transpeptidase-like"/>
    <property type="match status" value="1"/>
</dbReference>
<dbReference type="GO" id="GO:0046677">
    <property type="term" value="P:response to antibiotic"/>
    <property type="evidence" value="ECO:0007669"/>
    <property type="project" value="InterPro"/>
</dbReference>
<evidence type="ECO:0000313" key="3">
    <source>
        <dbReference type="Proteomes" id="UP001174909"/>
    </source>
</evidence>
<evidence type="ECO:0000313" key="2">
    <source>
        <dbReference type="EMBL" id="CAI8035730.1"/>
    </source>
</evidence>
<gene>
    <name evidence="2" type="ORF">GBAR_LOCUS20032</name>
</gene>
<dbReference type="InterPro" id="IPR000871">
    <property type="entry name" value="Beta-lactam_class-A"/>
</dbReference>
<proteinExistence type="predicted"/>
<dbReference type="EMBL" id="CASHTH010002825">
    <property type="protein sequence ID" value="CAI8035730.1"/>
    <property type="molecule type" value="Genomic_DNA"/>
</dbReference>
<comment type="caution">
    <text evidence="2">The sequence shown here is derived from an EMBL/GenBank/DDBJ whole genome shotgun (WGS) entry which is preliminary data.</text>
</comment>
<reference evidence="2" key="1">
    <citation type="submission" date="2023-03" db="EMBL/GenBank/DDBJ databases">
        <authorList>
            <person name="Steffen K."/>
            <person name="Cardenas P."/>
        </authorList>
    </citation>
    <scope>NUCLEOTIDE SEQUENCE</scope>
</reference>
<sequence length="112" mass="11757">MSPPQGDMGSILKQLHAGQIVSPQASAAMIEMLKLCNDRRMIPRDLKPDIPIAHKIGSSGRIKGDVGLIFLPTGPLVVSAFALASGDGVRGDEAIAEIARLAVEVFSPKSIV</sequence>
<evidence type="ECO:0000259" key="1">
    <source>
        <dbReference type="Pfam" id="PF13354"/>
    </source>
</evidence>
<organism evidence="2 3">
    <name type="scientific">Geodia barretti</name>
    <name type="common">Barrett's horny sponge</name>
    <dbReference type="NCBI Taxonomy" id="519541"/>
    <lineage>
        <taxon>Eukaryota</taxon>
        <taxon>Metazoa</taxon>
        <taxon>Porifera</taxon>
        <taxon>Demospongiae</taxon>
        <taxon>Heteroscleromorpha</taxon>
        <taxon>Tetractinellida</taxon>
        <taxon>Astrophorina</taxon>
        <taxon>Geodiidae</taxon>
        <taxon>Geodia</taxon>
    </lineage>
</organism>
<keyword evidence="3" id="KW-1185">Reference proteome</keyword>